<comment type="caution">
    <text evidence="2">The sequence shown here is derived from an EMBL/GenBank/DDBJ whole genome shotgun (WGS) entry which is preliminary data.</text>
</comment>
<dbReference type="AlphaFoldDB" id="A0A4Z2ICR4"/>
<protein>
    <submittedName>
        <fullName evidence="2">Uncharacterized protein</fullName>
    </submittedName>
</protein>
<feature type="compositionally biased region" description="Basic and acidic residues" evidence="1">
    <location>
        <begin position="1"/>
        <end position="32"/>
    </location>
</feature>
<keyword evidence="3" id="KW-1185">Reference proteome</keyword>
<evidence type="ECO:0000313" key="2">
    <source>
        <dbReference type="EMBL" id="TNN75768.1"/>
    </source>
</evidence>
<sequence>MEERNRGDGAEKRGRECWESVKENMGGEKGMRNGEVGKAWERSAPDRPRPCDRHHLNTEQRGVATASMLGVATASMLGRVLSFEVTALTICN</sequence>
<evidence type="ECO:0000256" key="1">
    <source>
        <dbReference type="SAM" id="MobiDB-lite"/>
    </source>
</evidence>
<reference evidence="2 3" key="1">
    <citation type="submission" date="2019-03" db="EMBL/GenBank/DDBJ databases">
        <title>First draft genome of Liparis tanakae, snailfish: a comprehensive survey of snailfish specific genes.</title>
        <authorList>
            <person name="Kim W."/>
            <person name="Song I."/>
            <person name="Jeong J.-H."/>
            <person name="Kim D."/>
            <person name="Kim S."/>
            <person name="Ryu S."/>
            <person name="Song J.Y."/>
            <person name="Lee S.K."/>
        </authorList>
    </citation>
    <scope>NUCLEOTIDE SEQUENCE [LARGE SCALE GENOMIC DNA]</scope>
    <source>
        <tissue evidence="2">Muscle</tissue>
    </source>
</reference>
<accession>A0A4Z2ICR4</accession>
<proteinExistence type="predicted"/>
<dbReference type="Proteomes" id="UP000314294">
    <property type="component" value="Unassembled WGS sequence"/>
</dbReference>
<feature type="region of interest" description="Disordered" evidence="1">
    <location>
        <begin position="1"/>
        <end position="59"/>
    </location>
</feature>
<name>A0A4Z2ICR4_9TELE</name>
<dbReference type="EMBL" id="SRLO01000100">
    <property type="protein sequence ID" value="TNN75768.1"/>
    <property type="molecule type" value="Genomic_DNA"/>
</dbReference>
<evidence type="ECO:0000313" key="3">
    <source>
        <dbReference type="Proteomes" id="UP000314294"/>
    </source>
</evidence>
<gene>
    <name evidence="2" type="ORF">EYF80_014131</name>
</gene>
<feature type="compositionally biased region" description="Basic and acidic residues" evidence="1">
    <location>
        <begin position="38"/>
        <end position="58"/>
    </location>
</feature>
<organism evidence="2 3">
    <name type="scientific">Liparis tanakae</name>
    <name type="common">Tanaka's snailfish</name>
    <dbReference type="NCBI Taxonomy" id="230148"/>
    <lineage>
        <taxon>Eukaryota</taxon>
        <taxon>Metazoa</taxon>
        <taxon>Chordata</taxon>
        <taxon>Craniata</taxon>
        <taxon>Vertebrata</taxon>
        <taxon>Euteleostomi</taxon>
        <taxon>Actinopterygii</taxon>
        <taxon>Neopterygii</taxon>
        <taxon>Teleostei</taxon>
        <taxon>Neoteleostei</taxon>
        <taxon>Acanthomorphata</taxon>
        <taxon>Eupercaria</taxon>
        <taxon>Perciformes</taxon>
        <taxon>Cottioidei</taxon>
        <taxon>Cottales</taxon>
        <taxon>Liparidae</taxon>
        <taxon>Liparis</taxon>
    </lineage>
</organism>